<feature type="transmembrane region" description="Helical" evidence="6">
    <location>
        <begin position="102"/>
        <end position="124"/>
    </location>
</feature>
<protein>
    <recommendedName>
        <fullName evidence="7">DUF202 domain-containing protein</fullName>
    </recommendedName>
</protein>
<dbReference type="KEGG" id="tau:Tola_1405"/>
<feature type="transmembrane region" description="Helical" evidence="6">
    <location>
        <begin position="20"/>
        <end position="42"/>
    </location>
</feature>
<dbReference type="InterPro" id="IPR052053">
    <property type="entry name" value="IM_YidH-like"/>
</dbReference>
<dbReference type="PANTHER" id="PTHR34187:SF2">
    <property type="entry name" value="DUF202 DOMAIN-CONTAINING PROTEIN"/>
    <property type="match status" value="1"/>
</dbReference>
<dbReference type="Pfam" id="PF02656">
    <property type="entry name" value="DUF202"/>
    <property type="match status" value="1"/>
</dbReference>
<dbReference type="Proteomes" id="UP000009073">
    <property type="component" value="Chromosome"/>
</dbReference>
<dbReference type="PANTHER" id="PTHR34187">
    <property type="entry name" value="FGR18P"/>
    <property type="match status" value="1"/>
</dbReference>
<dbReference type="AlphaFoldDB" id="C4LEK3"/>
<keyword evidence="5 6" id="KW-0472">Membrane</keyword>
<dbReference type="OrthoDB" id="582337at2"/>
<keyword evidence="9" id="KW-1185">Reference proteome</keyword>
<gene>
    <name evidence="8" type="ordered locus">Tola_1405</name>
</gene>
<evidence type="ECO:0000259" key="7">
    <source>
        <dbReference type="Pfam" id="PF02656"/>
    </source>
</evidence>
<evidence type="ECO:0000313" key="8">
    <source>
        <dbReference type="EMBL" id="ACQ93020.1"/>
    </source>
</evidence>
<feature type="transmembrane region" description="Helical" evidence="6">
    <location>
        <begin position="62"/>
        <end position="81"/>
    </location>
</feature>
<evidence type="ECO:0000313" key="9">
    <source>
        <dbReference type="Proteomes" id="UP000009073"/>
    </source>
</evidence>
<dbReference type="eggNOG" id="COG2149">
    <property type="taxonomic scope" value="Bacteria"/>
</dbReference>
<dbReference type="EMBL" id="CP001616">
    <property type="protein sequence ID" value="ACQ93020.1"/>
    <property type="molecule type" value="Genomic_DNA"/>
</dbReference>
<sequence>MPISESDPRVFFAAERTLLAWLRTGLTIIALGFVVSRFGLFIQLFEAQLQSIPAVSHTSLSAFMGILFVITGSLTIVIAAVQHYRYISQLPQTDLPPRYSKSFAVLLSFMLGILGMGLAGYLLLSQP</sequence>
<dbReference type="InterPro" id="IPR003807">
    <property type="entry name" value="DUF202"/>
</dbReference>
<evidence type="ECO:0000256" key="2">
    <source>
        <dbReference type="ARBA" id="ARBA00022475"/>
    </source>
</evidence>
<evidence type="ECO:0000256" key="6">
    <source>
        <dbReference type="SAM" id="Phobius"/>
    </source>
</evidence>
<evidence type="ECO:0000256" key="3">
    <source>
        <dbReference type="ARBA" id="ARBA00022692"/>
    </source>
</evidence>
<accession>C4LEK3</accession>
<dbReference type="STRING" id="595494.Tola_1405"/>
<reference evidence="8 9" key="2">
    <citation type="journal article" date="2011" name="Stand. Genomic Sci.">
        <title>Complete genome sequence of Tolumonas auensis type strain (TA 4).</title>
        <authorList>
            <person name="Chertkov O."/>
            <person name="Copeland A."/>
            <person name="Lucas S."/>
            <person name="Lapidus A."/>
            <person name="Berry K.W."/>
            <person name="Detter J.C."/>
            <person name="Del Rio T.G."/>
            <person name="Hammon N."/>
            <person name="Dalin E."/>
            <person name="Tice H."/>
            <person name="Pitluck S."/>
            <person name="Richardson P."/>
            <person name="Bruce D."/>
            <person name="Goodwin L."/>
            <person name="Han C."/>
            <person name="Tapia R."/>
            <person name="Saunders E."/>
            <person name="Schmutz J."/>
            <person name="Brettin T."/>
            <person name="Larimer F."/>
            <person name="Land M."/>
            <person name="Hauser L."/>
            <person name="Spring S."/>
            <person name="Rohde M."/>
            <person name="Kyrpides N.C."/>
            <person name="Ivanova N."/>
            <person name="Goker M."/>
            <person name="Beller H.R."/>
            <person name="Klenk H.P."/>
            <person name="Woyke T."/>
        </authorList>
    </citation>
    <scope>NUCLEOTIDE SEQUENCE [LARGE SCALE GENOMIC DNA]</scope>
    <source>
        <strain evidence="9">DSM 9187 / TA4</strain>
    </source>
</reference>
<evidence type="ECO:0000256" key="1">
    <source>
        <dbReference type="ARBA" id="ARBA00004651"/>
    </source>
</evidence>
<keyword evidence="4 6" id="KW-1133">Transmembrane helix</keyword>
<feature type="domain" description="DUF202" evidence="7">
    <location>
        <begin position="9"/>
        <end position="87"/>
    </location>
</feature>
<dbReference type="RefSeq" id="WP_015878492.1">
    <property type="nucleotide sequence ID" value="NC_012691.1"/>
</dbReference>
<evidence type="ECO:0000256" key="4">
    <source>
        <dbReference type="ARBA" id="ARBA00022989"/>
    </source>
</evidence>
<comment type="subcellular location">
    <subcellularLocation>
        <location evidence="1">Cell membrane</location>
        <topology evidence="1">Multi-pass membrane protein</topology>
    </subcellularLocation>
</comment>
<organism evidence="8 9">
    <name type="scientific">Tolumonas auensis (strain DSM 9187 / NBRC 110442 / TA 4)</name>
    <dbReference type="NCBI Taxonomy" id="595494"/>
    <lineage>
        <taxon>Bacteria</taxon>
        <taxon>Pseudomonadati</taxon>
        <taxon>Pseudomonadota</taxon>
        <taxon>Gammaproteobacteria</taxon>
        <taxon>Aeromonadales</taxon>
        <taxon>Aeromonadaceae</taxon>
        <taxon>Tolumonas</taxon>
    </lineage>
</organism>
<proteinExistence type="predicted"/>
<dbReference type="HOGENOM" id="CLU_053359_6_3_6"/>
<evidence type="ECO:0000256" key="5">
    <source>
        <dbReference type="ARBA" id="ARBA00023136"/>
    </source>
</evidence>
<dbReference type="GO" id="GO:0005886">
    <property type="term" value="C:plasma membrane"/>
    <property type="evidence" value="ECO:0007669"/>
    <property type="project" value="UniProtKB-SubCell"/>
</dbReference>
<reference evidence="9" key="1">
    <citation type="submission" date="2009-05" db="EMBL/GenBank/DDBJ databases">
        <title>Complete sequence of Tolumonas auensis DSM 9187.</title>
        <authorList>
            <consortium name="US DOE Joint Genome Institute"/>
            <person name="Lucas S."/>
            <person name="Copeland A."/>
            <person name="Lapidus A."/>
            <person name="Glavina del Rio T."/>
            <person name="Tice H."/>
            <person name="Bruce D."/>
            <person name="Goodwin L."/>
            <person name="Pitluck S."/>
            <person name="Chertkov O."/>
            <person name="Brettin T."/>
            <person name="Detter J.C."/>
            <person name="Han C."/>
            <person name="Larimer F."/>
            <person name="Land M."/>
            <person name="Hauser L."/>
            <person name="Kyrpides N."/>
            <person name="Mikhailova N."/>
            <person name="Spring S."/>
            <person name="Beller H."/>
        </authorList>
    </citation>
    <scope>NUCLEOTIDE SEQUENCE [LARGE SCALE GENOMIC DNA]</scope>
    <source>
        <strain evidence="9">DSM 9187 / TA4</strain>
    </source>
</reference>
<keyword evidence="3 6" id="KW-0812">Transmembrane</keyword>
<name>C4LEK3_TOLAT</name>
<keyword evidence="2" id="KW-1003">Cell membrane</keyword>